<keyword evidence="3" id="KW-1185">Reference proteome</keyword>
<protein>
    <recommendedName>
        <fullName evidence="1">BZIP domain-containing protein</fullName>
    </recommendedName>
</protein>
<evidence type="ECO:0000259" key="1">
    <source>
        <dbReference type="PROSITE" id="PS50217"/>
    </source>
</evidence>
<reference evidence="2" key="1">
    <citation type="submission" date="2021-05" db="EMBL/GenBank/DDBJ databases">
        <title>The genome of the haptophyte Pavlova lutheri (Diacronema luteri, Pavlovales) - a model for lipid biosynthesis in eukaryotic algae.</title>
        <authorList>
            <person name="Hulatt C.J."/>
            <person name="Posewitz M.C."/>
        </authorList>
    </citation>
    <scope>NUCLEOTIDE SEQUENCE</scope>
    <source>
        <strain evidence="2">NIVA-4/92</strain>
    </source>
</reference>
<evidence type="ECO:0000313" key="2">
    <source>
        <dbReference type="EMBL" id="KAG8469498.1"/>
    </source>
</evidence>
<accession>A0A8J5XQ28</accession>
<proteinExistence type="predicted"/>
<evidence type="ECO:0000313" key="3">
    <source>
        <dbReference type="Proteomes" id="UP000751190"/>
    </source>
</evidence>
<dbReference type="Pfam" id="PF00170">
    <property type="entry name" value="bZIP_1"/>
    <property type="match status" value="1"/>
</dbReference>
<comment type="caution">
    <text evidence="2">The sequence shown here is derived from an EMBL/GenBank/DDBJ whole genome shotgun (WGS) entry which is preliminary data.</text>
</comment>
<dbReference type="InterPro" id="IPR046347">
    <property type="entry name" value="bZIP_sf"/>
</dbReference>
<organism evidence="2 3">
    <name type="scientific">Diacronema lutheri</name>
    <name type="common">Unicellular marine alga</name>
    <name type="synonym">Monochrysis lutheri</name>
    <dbReference type="NCBI Taxonomy" id="2081491"/>
    <lineage>
        <taxon>Eukaryota</taxon>
        <taxon>Haptista</taxon>
        <taxon>Haptophyta</taxon>
        <taxon>Pavlovophyceae</taxon>
        <taxon>Pavlovales</taxon>
        <taxon>Pavlovaceae</taxon>
        <taxon>Diacronema</taxon>
    </lineage>
</organism>
<gene>
    <name evidence="2" type="ORF">KFE25_005953</name>
</gene>
<dbReference type="OrthoDB" id="10624311at2759"/>
<dbReference type="SUPFAM" id="SSF57959">
    <property type="entry name" value="Leucine zipper domain"/>
    <property type="match status" value="1"/>
</dbReference>
<dbReference type="PROSITE" id="PS50217">
    <property type="entry name" value="BZIP"/>
    <property type="match status" value="1"/>
</dbReference>
<name>A0A8J5XQ28_DIALT</name>
<feature type="domain" description="BZIP" evidence="1">
    <location>
        <begin position="117"/>
        <end position="158"/>
    </location>
</feature>
<dbReference type="Proteomes" id="UP000751190">
    <property type="component" value="Unassembled WGS sequence"/>
</dbReference>
<dbReference type="AlphaFoldDB" id="A0A8J5XQ28"/>
<dbReference type="InterPro" id="IPR004827">
    <property type="entry name" value="bZIP"/>
</dbReference>
<sequence>MANGARVDASWEEDEFGDATVTDVAVDEILVGGYDGELDLEQLSAYLVDDALGAAPPPPAPALADEPTGGERKGWTEDADDFDLPFEWTEQGLGIFDAKADDDDDGRGADTADHLARRRAKNRISARLCRERKKQNLSHLEVRLGSLSDVSRLLDEQLRVVMAQNCAMQKDVLGFGADDEAARRCAKRGKLDVAVALPAMLC</sequence>
<dbReference type="SMART" id="SM00338">
    <property type="entry name" value="BRLZ"/>
    <property type="match status" value="1"/>
</dbReference>
<dbReference type="EMBL" id="JAGTXO010000002">
    <property type="protein sequence ID" value="KAG8469498.1"/>
    <property type="molecule type" value="Genomic_DNA"/>
</dbReference>
<dbReference type="Gene3D" id="1.20.5.170">
    <property type="match status" value="1"/>
</dbReference>
<dbReference type="GO" id="GO:0003700">
    <property type="term" value="F:DNA-binding transcription factor activity"/>
    <property type="evidence" value="ECO:0007669"/>
    <property type="project" value="InterPro"/>
</dbReference>